<comment type="caution">
    <text evidence="3">The sequence shown here is derived from an EMBL/GenBank/DDBJ whole genome shotgun (WGS) entry which is preliminary data.</text>
</comment>
<dbReference type="GO" id="GO:0005975">
    <property type="term" value="P:carbohydrate metabolic process"/>
    <property type="evidence" value="ECO:0007669"/>
    <property type="project" value="InterPro"/>
</dbReference>
<name>A0A1W0WNT8_HYPEX</name>
<feature type="non-terminal residue" evidence="3">
    <location>
        <position position="1"/>
    </location>
</feature>
<dbReference type="EMBL" id="MTYJ01000069">
    <property type="protein sequence ID" value="OQV16874.1"/>
    <property type="molecule type" value="Genomic_DNA"/>
</dbReference>
<dbReference type="InterPro" id="IPR013320">
    <property type="entry name" value="ConA-like_dom_sf"/>
</dbReference>
<feature type="domain" description="GH16" evidence="2">
    <location>
        <begin position="9"/>
        <end position="266"/>
    </location>
</feature>
<evidence type="ECO:0000256" key="1">
    <source>
        <dbReference type="SAM" id="SignalP"/>
    </source>
</evidence>
<dbReference type="GO" id="GO:0004553">
    <property type="term" value="F:hydrolase activity, hydrolyzing O-glycosyl compounds"/>
    <property type="evidence" value="ECO:0007669"/>
    <property type="project" value="InterPro"/>
</dbReference>
<dbReference type="Proteomes" id="UP000192578">
    <property type="component" value="Unassembled WGS sequence"/>
</dbReference>
<keyword evidence="1" id="KW-0732">Signal</keyword>
<accession>A0A1W0WNT8</accession>
<proteinExistence type="predicted"/>
<evidence type="ECO:0000313" key="4">
    <source>
        <dbReference type="Proteomes" id="UP000192578"/>
    </source>
</evidence>
<sequence>MGSRKCSTPFFAIIFLSALWLHSVCEALELVEIFSDKFDSPGRAVDPAKWSVLTGDGKINANEVSRYSAEDVWQENDHLLVRANVVKSDSAPDEYYSGAIYSKVPFQFGEVEWRVKLPTARGFFAGLSLVPEGCPPTGPCADGSFNRIDVLQYRGDIPNRVSSMLVYGNVNTGVRHDGSETYKADGTFTDGGTYHLFKVVWDDVKVVFLVDGVEKDKIVTPEAIPHRKMYLVIHTSLGGWYPGPPDGTTPFPVHFVVDEVSVKRWQ</sequence>
<dbReference type="InterPro" id="IPR000757">
    <property type="entry name" value="Beta-glucanase-like"/>
</dbReference>
<feature type="chain" id="PRO_5012393361" description="GH16 domain-containing protein" evidence="1">
    <location>
        <begin position="28"/>
        <end position="266"/>
    </location>
</feature>
<dbReference type="AlphaFoldDB" id="A0A1W0WNT8"/>
<dbReference type="OrthoDB" id="4781at2759"/>
<reference evidence="4" key="1">
    <citation type="submission" date="2017-01" db="EMBL/GenBank/DDBJ databases">
        <title>Comparative genomics of anhydrobiosis in the tardigrade Hypsibius dujardini.</title>
        <authorList>
            <person name="Yoshida Y."/>
            <person name="Koutsovoulos G."/>
            <person name="Laetsch D."/>
            <person name="Stevens L."/>
            <person name="Kumar S."/>
            <person name="Horikawa D."/>
            <person name="Ishino K."/>
            <person name="Komine S."/>
            <person name="Tomita M."/>
            <person name="Blaxter M."/>
            <person name="Arakawa K."/>
        </authorList>
    </citation>
    <scope>NUCLEOTIDE SEQUENCE [LARGE SCALE GENOMIC DNA]</scope>
    <source>
        <strain evidence="4">Z151</strain>
    </source>
</reference>
<dbReference type="CDD" id="cd08023">
    <property type="entry name" value="GH16_laminarinase_like"/>
    <property type="match status" value="1"/>
</dbReference>
<dbReference type="SUPFAM" id="SSF49899">
    <property type="entry name" value="Concanavalin A-like lectins/glucanases"/>
    <property type="match status" value="1"/>
</dbReference>
<dbReference type="Pfam" id="PF00722">
    <property type="entry name" value="Glyco_hydro_16"/>
    <property type="match status" value="1"/>
</dbReference>
<protein>
    <recommendedName>
        <fullName evidence="2">GH16 domain-containing protein</fullName>
    </recommendedName>
</protein>
<dbReference type="PROSITE" id="PS51762">
    <property type="entry name" value="GH16_2"/>
    <property type="match status" value="1"/>
</dbReference>
<evidence type="ECO:0000259" key="2">
    <source>
        <dbReference type="PROSITE" id="PS51762"/>
    </source>
</evidence>
<gene>
    <name evidence="3" type="ORF">BV898_09045</name>
</gene>
<dbReference type="Gene3D" id="2.60.120.200">
    <property type="match status" value="1"/>
</dbReference>
<keyword evidence="4" id="KW-1185">Reference proteome</keyword>
<organism evidence="3 4">
    <name type="scientific">Hypsibius exemplaris</name>
    <name type="common">Freshwater tardigrade</name>
    <dbReference type="NCBI Taxonomy" id="2072580"/>
    <lineage>
        <taxon>Eukaryota</taxon>
        <taxon>Metazoa</taxon>
        <taxon>Ecdysozoa</taxon>
        <taxon>Tardigrada</taxon>
        <taxon>Eutardigrada</taxon>
        <taxon>Parachela</taxon>
        <taxon>Hypsibioidea</taxon>
        <taxon>Hypsibiidae</taxon>
        <taxon>Hypsibius</taxon>
    </lineage>
</organism>
<evidence type="ECO:0000313" key="3">
    <source>
        <dbReference type="EMBL" id="OQV16874.1"/>
    </source>
</evidence>
<feature type="signal peptide" evidence="1">
    <location>
        <begin position="1"/>
        <end position="27"/>
    </location>
</feature>